<keyword evidence="10" id="KW-0732">Signal</keyword>
<dbReference type="SUPFAM" id="SSF53187">
    <property type="entry name" value="Zn-dependent exopeptidases"/>
    <property type="match status" value="1"/>
</dbReference>
<sequence>MRISKETRDAAVDYSLNSIKYICEEIGPRESGMPNERKAQEWLKNELLSNGWADEAEIEDFRVSRHGLVGFTKIVSVMLVLAAALQFAAYFAGGTAQIVCHAVTIFLCALALLVTVAEFLMYKPFIDPLLPKTMSSNVYAKYHSSGETKRRIIFSGHCDSAYEWTLMKIKPAFMIAVIALCVIGVLASVALVIANLARGVTPVWSLVLTSVFIPFYVLLWFFCTFKVVVPGANDNLTGVLASVAVLKCLKESGVRFENTEVAVLLTGSEEAGLRGAFAWARKHKREIMNDGTETVFVGLETLRDWDHLNIYNRDLTGTVAHDAGAVKLLDKASAACGRPLKHFSVFFGASDAAAVTKEGLRATCLAGMDPTPADYYHNVKDTADNMDRKTFALGLDIALEATEIFDREGAPE</sequence>
<evidence type="ECO:0000256" key="14">
    <source>
        <dbReference type="ARBA" id="ARBA00023034"/>
    </source>
</evidence>
<evidence type="ECO:0000256" key="21">
    <source>
        <dbReference type="SAM" id="Phobius"/>
    </source>
</evidence>
<keyword evidence="6" id="KW-0964">Secreted</keyword>
<evidence type="ECO:0000256" key="8">
    <source>
        <dbReference type="ARBA" id="ARBA00022670"/>
    </source>
</evidence>
<evidence type="ECO:0000256" key="12">
    <source>
        <dbReference type="ARBA" id="ARBA00022824"/>
    </source>
</evidence>
<dbReference type="AlphaFoldDB" id="A0A9D1HSG7"/>
<dbReference type="GO" id="GO:0070573">
    <property type="term" value="F:metallodipeptidase activity"/>
    <property type="evidence" value="ECO:0007669"/>
    <property type="project" value="InterPro"/>
</dbReference>
<organism evidence="23 24">
    <name type="scientific">Candidatus Limadaptatus stercorigallinarum</name>
    <dbReference type="NCBI Taxonomy" id="2840845"/>
    <lineage>
        <taxon>Bacteria</taxon>
        <taxon>Bacillati</taxon>
        <taxon>Bacillota</taxon>
        <taxon>Clostridia</taxon>
        <taxon>Eubacteriales</taxon>
        <taxon>Candidatus Limadaptatus</taxon>
    </lineage>
</organism>
<reference evidence="23" key="1">
    <citation type="submission" date="2020-10" db="EMBL/GenBank/DDBJ databases">
        <authorList>
            <person name="Gilroy R."/>
        </authorList>
    </citation>
    <scope>NUCLEOTIDE SEQUENCE</scope>
    <source>
        <strain evidence="23">1063</strain>
    </source>
</reference>
<dbReference type="PANTHER" id="PTHR12053:SF3">
    <property type="entry name" value="CARBOXYPEPTIDASE Q"/>
    <property type="match status" value="1"/>
</dbReference>
<evidence type="ECO:0000256" key="5">
    <source>
        <dbReference type="ARBA" id="ARBA00014116"/>
    </source>
</evidence>
<evidence type="ECO:0000256" key="15">
    <source>
        <dbReference type="ARBA" id="ARBA00023049"/>
    </source>
</evidence>
<evidence type="ECO:0000256" key="7">
    <source>
        <dbReference type="ARBA" id="ARBA00022645"/>
    </source>
</evidence>
<dbReference type="Proteomes" id="UP000824088">
    <property type="component" value="Unassembled WGS sequence"/>
</dbReference>
<dbReference type="GO" id="GO:0046872">
    <property type="term" value="F:metal ion binding"/>
    <property type="evidence" value="ECO:0007669"/>
    <property type="project" value="UniProtKB-KW"/>
</dbReference>
<accession>A0A9D1HSG7</accession>
<dbReference type="InterPro" id="IPR007484">
    <property type="entry name" value="Peptidase_M28"/>
</dbReference>
<dbReference type="GO" id="GO:0006508">
    <property type="term" value="P:proteolysis"/>
    <property type="evidence" value="ECO:0007669"/>
    <property type="project" value="UniProtKB-KW"/>
</dbReference>
<dbReference type="GO" id="GO:0005576">
    <property type="term" value="C:extracellular region"/>
    <property type="evidence" value="ECO:0007669"/>
    <property type="project" value="UniProtKB-SubCell"/>
</dbReference>
<protein>
    <recommendedName>
        <fullName evidence="5">Carboxypeptidase Q</fullName>
    </recommendedName>
    <alternativeName>
        <fullName evidence="20">Plasma glutamate carboxypeptidase</fullName>
    </alternativeName>
</protein>
<dbReference type="InterPro" id="IPR039866">
    <property type="entry name" value="CPQ"/>
</dbReference>
<reference evidence="23" key="2">
    <citation type="journal article" date="2021" name="PeerJ">
        <title>Extensive microbial diversity within the chicken gut microbiome revealed by metagenomics and culture.</title>
        <authorList>
            <person name="Gilroy R."/>
            <person name="Ravi A."/>
            <person name="Getino M."/>
            <person name="Pursley I."/>
            <person name="Horton D.L."/>
            <person name="Alikhan N.F."/>
            <person name="Baker D."/>
            <person name="Gharbi K."/>
            <person name="Hall N."/>
            <person name="Watson M."/>
            <person name="Adriaenssens E.M."/>
            <person name="Foster-Nyarko E."/>
            <person name="Jarju S."/>
            <person name="Secka A."/>
            <person name="Antonio M."/>
            <person name="Oren A."/>
            <person name="Chaudhuri R.R."/>
            <person name="La Ragione R."/>
            <person name="Hildebrand F."/>
            <person name="Pallen M.J."/>
        </authorList>
    </citation>
    <scope>NUCLEOTIDE SEQUENCE</scope>
    <source>
        <strain evidence="23">1063</strain>
    </source>
</reference>
<keyword evidence="18" id="KW-0458">Lysosome</keyword>
<keyword evidence="8" id="KW-0645">Protease</keyword>
<evidence type="ECO:0000256" key="19">
    <source>
        <dbReference type="ARBA" id="ARBA00025833"/>
    </source>
</evidence>
<evidence type="ECO:0000313" key="23">
    <source>
        <dbReference type="EMBL" id="HIU21701.1"/>
    </source>
</evidence>
<evidence type="ECO:0000256" key="9">
    <source>
        <dbReference type="ARBA" id="ARBA00022723"/>
    </source>
</evidence>
<keyword evidence="14" id="KW-0333">Golgi apparatus</keyword>
<comment type="subunit">
    <text evidence="19">Homodimer. The monomeric form is inactive while the homodimer is active.</text>
</comment>
<feature type="transmembrane region" description="Helical" evidence="21">
    <location>
        <begin position="98"/>
        <end position="122"/>
    </location>
</feature>
<evidence type="ECO:0000256" key="10">
    <source>
        <dbReference type="ARBA" id="ARBA00022729"/>
    </source>
</evidence>
<dbReference type="Pfam" id="PF04389">
    <property type="entry name" value="Peptidase_M28"/>
    <property type="match status" value="1"/>
</dbReference>
<proteinExistence type="predicted"/>
<keyword evidence="15" id="KW-0482">Metalloprotease</keyword>
<evidence type="ECO:0000256" key="18">
    <source>
        <dbReference type="ARBA" id="ARBA00023228"/>
    </source>
</evidence>
<keyword evidence="7" id="KW-0121">Carboxypeptidase</keyword>
<dbReference type="GO" id="GO:0004180">
    <property type="term" value="F:carboxypeptidase activity"/>
    <property type="evidence" value="ECO:0007669"/>
    <property type="project" value="UniProtKB-KW"/>
</dbReference>
<evidence type="ECO:0000313" key="24">
    <source>
        <dbReference type="Proteomes" id="UP000824088"/>
    </source>
</evidence>
<keyword evidence="9" id="KW-0479">Metal-binding</keyword>
<evidence type="ECO:0000256" key="6">
    <source>
        <dbReference type="ARBA" id="ARBA00022525"/>
    </source>
</evidence>
<dbReference type="Gene3D" id="3.40.630.10">
    <property type="entry name" value="Zn peptidases"/>
    <property type="match status" value="1"/>
</dbReference>
<keyword evidence="13" id="KW-0862">Zinc</keyword>
<comment type="caution">
    <text evidence="23">The sequence shown here is derived from an EMBL/GenBank/DDBJ whole genome shotgun (WGS) entry which is preliminary data.</text>
</comment>
<dbReference type="EMBL" id="DVMN01000102">
    <property type="protein sequence ID" value="HIU21701.1"/>
    <property type="molecule type" value="Genomic_DNA"/>
</dbReference>
<gene>
    <name evidence="23" type="ORF">IAD51_05685</name>
</gene>
<dbReference type="GO" id="GO:0005764">
    <property type="term" value="C:lysosome"/>
    <property type="evidence" value="ECO:0007669"/>
    <property type="project" value="UniProtKB-SubCell"/>
</dbReference>
<feature type="transmembrane region" description="Helical" evidence="21">
    <location>
        <begin position="203"/>
        <end position="223"/>
    </location>
</feature>
<evidence type="ECO:0000256" key="16">
    <source>
        <dbReference type="ARBA" id="ARBA00023145"/>
    </source>
</evidence>
<comment type="subcellular location">
    <subcellularLocation>
        <location evidence="1">Endoplasmic reticulum</location>
    </subcellularLocation>
    <subcellularLocation>
        <location evidence="3">Golgi apparatus</location>
    </subcellularLocation>
    <subcellularLocation>
        <location evidence="2">Lysosome</location>
    </subcellularLocation>
    <subcellularLocation>
        <location evidence="4">Secreted</location>
    </subcellularLocation>
</comment>
<evidence type="ECO:0000259" key="22">
    <source>
        <dbReference type="Pfam" id="PF04389"/>
    </source>
</evidence>
<keyword evidence="16" id="KW-0865">Zymogen</keyword>
<keyword evidence="21" id="KW-1133">Transmembrane helix</keyword>
<dbReference type="PANTHER" id="PTHR12053">
    <property type="entry name" value="PROTEASE FAMILY M28 PLASMA GLUTAMATE CARBOXYPEPTIDASE-RELATED"/>
    <property type="match status" value="1"/>
</dbReference>
<evidence type="ECO:0000256" key="13">
    <source>
        <dbReference type="ARBA" id="ARBA00022833"/>
    </source>
</evidence>
<evidence type="ECO:0000256" key="20">
    <source>
        <dbReference type="ARBA" id="ARBA00033328"/>
    </source>
</evidence>
<name>A0A9D1HSG7_9FIRM</name>
<evidence type="ECO:0000256" key="11">
    <source>
        <dbReference type="ARBA" id="ARBA00022801"/>
    </source>
</evidence>
<evidence type="ECO:0000256" key="17">
    <source>
        <dbReference type="ARBA" id="ARBA00023180"/>
    </source>
</evidence>
<keyword evidence="11" id="KW-0378">Hydrolase</keyword>
<feature type="domain" description="Peptidase M28" evidence="22">
    <location>
        <begin position="229"/>
        <end position="395"/>
    </location>
</feature>
<feature type="transmembrane region" description="Helical" evidence="21">
    <location>
        <begin position="172"/>
        <end position="197"/>
    </location>
</feature>
<keyword evidence="21" id="KW-0472">Membrane</keyword>
<keyword evidence="17" id="KW-0325">Glycoprotein</keyword>
<evidence type="ECO:0000256" key="2">
    <source>
        <dbReference type="ARBA" id="ARBA00004371"/>
    </source>
</evidence>
<keyword evidence="21" id="KW-0812">Transmembrane</keyword>
<feature type="transmembrane region" description="Helical" evidence="21">
    <location>
        <begin position="71"/>
        <end position="92"/>
    </location>
</feature>
<evidence type="ECO:0000256" key="1">
    <source>
        <dbReference type="ARBA" id="ARBA00004240"/>
    </source>
</evidence>
<evidence type="ECO:0000256" key="3">
    <source>
        <dbReference type="ARBA" id="ARBA00004555"/>
    </source>
</evidence>
<keyword evidence="12" id="KW-0256">Endoplasmic reticulum</keyword>
<evidence type="ECO:0000256" key="4">
    <source>
        <dbReference type="ARBA" id="ARBA00004613"/>
    </source>
</evidence>